<dbReference type="SUPFAM" id="SSF55031">
    <property type="entry name" value="Bacterial exopeptidase dimerisation domain"/>
    <property type="match status" value="1"/>
</dbReference>
<comment type="caution">
    <text evidence="2">The sequence shown here is derived from an EMBL/GenBank/DDBJ whole genome shotgun (WGS) entry which is preliminary data.</text>
</comment>
<gene>
    <name evidence="2" type="ORF">CLOSYM_01356</name>
</gene>
<reference evidence="2 3" key="1">
    <citation type="submission" date="2013-07" db="EMBL/GenBank/DDBJ databases">
        <authorList>
            <person name="Weinstock G."/>
            <person name="Sodergren E."/>
            <person name="Wylie T."/>
            <person name="Fulton L."/>
            <person name="Fulton R."/>
            <person name="Fronick C."/>
            <person name="O'Laughlin M."/>
            <person name="Godfrey J."/>
            <person name="Miner T."/>
            <person name="Herter B."/>
            <person name="Appelbaum E."/>
            <person name="Cordes M."/>
            <person name="Lek S."/>
            <person name="Wollam A."/>
            <person name="Pepin K.H."/>
            <person name="Palsikar V.B."/>
            <person name="Mitreva M."/>
            <person name="Wilson R.K."/>
        </authorList>
    </citation>
    <scope>NUCLEOTIDE SEQUENCE [LARGE SCALE GENOMIC DNA]</scope>
    <source>
        <strain evidence="2 3">ATCC 14940</strain>
    </source>
</reference>
<proteinExistence type="predicted"/>
<dbReference type="PANTHER" id="PTHR30575">
    <property type="entry name" value="PEPTIDASE M20"/>
    <property type="match status" value="1"/>
</dbReference>
<evidence type="ECO:0000313" key="3">
    <source>
        <dbReference type="Proteomes" id="UP000016491"/>
    </source>
</evidence>
<name>A0ABC9U0Q8_CLOSY</name>
<dbReference type="InterPro" id="IPR052030">
    <property type="entry name" value="Peptidase_M20/M20A_hydrolases"/>
</dbReference>
<protein>
    <submittedName>
        <fullName evidence="2">Amidohydrolase</fullName>
    </submittedName>
</protein>
<dbReference type="Pfam" id="PF07687">
    <property type="entry name" value="M20_dimer"/>
    <property type="match status" value="1"/>
</dbReference>
<sequence>MDGCSRLIQFKKPPVFSFVLVLTVYHKIQRKPTKFLPFTIKCDRLINENTSLKEIDKKYMETNREADLYTPKEALKPKGDMYAQITQIGDSIQEKLVEFRRDFHKHPETAWLEMRTSAIIAEELTRLGYKVLTGKAVCREGSRLSVPGNDILEEHYRRVKAEATIERKMDGGNEDGMPEYIDYLNGEMAEGYTGVVGILDCGEGPVAALRFDIDALPMEEDTSEKHRPAREGFASANHGMMHACGHDCHAAIGLGTARILASVRGQLHGTVKLLFQPGEEGVRGANAMVEAGHLDGVDYFAGTHVAPDNSADDGDITPGTYGSLATCKYDVYFRGKSAHAGGFPEMGRNAVLAAAHAVVGLAGISRHSGGITRVNVGSIRGGTSSNVVADEAVISMEVRGETTEVNAYMEERAIEICRAAAMMEGCTCEMELMGHAPSQTSDILFIERIAGMVREHLPQYTVSSNPNVQNWGSEDIGFMMKRVQEQGGQAVYMRTMTAMASPQHTVRFDVDETVLKKGAVIFASIIYDLLGEGEIKR</sequence>
<dbReference type="InterPro" id="IPR036264">
    <property type="entry name" value="Bact_exopeptidase_dim_dom"/>
</dbReference>
<evidence type="ECO:0000313" key="2">
    <source>
        <dbReference type="EMBL" id="ERI78763.1"/>
    </source>
</evidence>
<dbReference type="SUPFAM" id="SSF53187">
    <property type="entry name" value="Zn-dependent exopeptidases"/>
    <property type="match status" value="1"/>
</dbReference>
<organism evidence="2 3">
    <name type="scientific">[Clostridium] symbiosum ATCC 14940</name>
    <dbReference type="NCBI Taxonomy" id="411472"/>
    <lineage>
        <taxon>Bacteria</taxon>
        <taxon>Bacillati</taxon>
        <taxon>Bacillota</taxon>
        <taxon>Clostridia</taxon>
        <taxon>Lachnospirales</taxon>
        <taxon>Lachnospiraceae</taxon>
        <taxon>Otoolea</taxon>
    </lineage>
</organism>
<accession>A0ABC9U0Q8</accession>
<dbReference type="Proteomes" id="UP000016491">
    <property type="component" value="Unassembled WGS sequence"/>
</dbReference>
<dbReference type="Pfam" id="PF01546">
    <property type="entry name" value="Peptidase_M20"/>
    <property type="match status" value="1"/>
</dbReference>
<evidence type="ECO:0000259" key="1">
    <source>
        <dbReference type="Pfam" id="PF07687"/>
    </source>
</evidence>
<dbReference type="EMBL" id="AWSU01000109">
    <property type="protein sequence ID" value="ERI78763.1"/>
    <property type="molecule type" value="Genomic_DNA"/>
</dbReference>
<dbReference type="InterPro" id="IPR011650">
    <property type="entry name" value="Peptidase_M20_dimer"/>
</dbReference>
<dbReference type="AlphaFoldDB" id="A0ABC9U0Q8"/>
<dbReference type="GO" id="GO:0016787">
    <property type="term" value="F:hydrolase activity"/>
    <property type="evidence" value="ECO:0007669"/>
    <property type="project" value="UniProtKB-ARBA"/>
</dbReference>
<dbReference type="Gene3D" id="3.30.70.360">
    <property type="match status" value="1"/>
</dbReference>
<dbReference type="InterPro" id="IPR017439">
    <property type="entry name" value="Amidohydrolase"/>
</dbReference>
<dbReference type="Gene3D" id="3.40.630.10">
    <property type="entry name" value="Zn peptidases"/>
    <property type="match status" value="1"/>
</dbReference>
<feature type="domain" description="Peptidase M20 dimerisation" evidence="1">
    <location>
        <begin position="328"/>
        <end position="419"/>
    </location>
</feature>
<dbReference type="PANTHER" id="PTHR30575:SF3">
    <property type="entry name" value="PEPTIDASE M20 DIMERISATION DOMAIN-CONTAINING PROTEIN"/>
    <property type="match status" value="1"/>
</dbReference>
<dbReference type="NCBIfam" id="TIGR01891">
    <property type="entry name" value="amidohydrolases"/>
    <property type="match status" value="1"/>
</dbReference>
<dbReference type="InterPro" id="IPR002933">
    <property type="entry name" value="Peptidase_M20"/>
</dbReference>